<dbReference type="RefSeq" id="WP_005974430.1">
    <property type="nucleotide sequence ID" value="NZ_GG665898.1"/>
</dbReference>
<evidence type="ECO:0000313" key="1">
    <source>
        <dbReference type="EMBL" id="EFE86193.1"/>
    </source>
</evidence>
<sequence>MGKKEVKTDLWVYDLLKEAKISDKLSAQGSDIKEINEALQTASKRGTGNVGFPEYVGVVKDFLIVIEDKADTLNHLKLNESGIIADDITSICDYAVNGALFYGKHLSKNTNYKKIIALGISGNEKIHKITPIYINDRGDYNILEDIETLISFNEDNIDEYYVKKILNENTDIEKETDEILKEASQLHEDLRNYGNLEEKNKPLIVSGILLALREIDSKNFSIDTLVGDKTKTDGQKIYDAIKSNLDRANVSPQVKKDKLLNQFSIIKDDVKRLFVK</sequence>
<dbReference type="eggNOG" id="COG0286">
    <property type="taxonomic scope" value="Bacteria"/>
</dbReference>
<protein>
    <submittedName>
        <fullName evidence="1">Uncharacterized protein</fullName>
    </submittedName>
</protein>
<dbReference type="STRING" id="546275.FUSPEROL_01937"/>
<gene>
    <name evidence="1" type="ORF">FUSPEROL_01937</name>
</gene>
<accession>D4CWX8</accession>
<dbReference type="HOGENOM" id="CLU_864676_0_0_0"/>
<dbReference type="Proteomes" id="UP000003748">
    <property type="component" value="Unassembled WGS sequence"/>
</dbReference>
<comment type="caution">
    <text evidence="1">The sequence shown here is derived from an EMBL/GenBank/DDBJ whole genome shotgun (WGS) entry which is preliminary data.</text>
</comment>
<dbReference type="AlphaFoldDB" id="D4CWX8"/>
<dbReference type="GeneID" id="78420136"/>
<organism evidence="1 2">
    <name type="scientific">Fusobacterium periodonticum ATCC 33693</name>
    <dbReference type="NCBI Taxonomy" id="546275"/>
    <lineage>
        <taxon>Bacteria</taxon>
        <taxon>Fusobacteriati</taxon>
        <taxon>Fusobacteriota</taxon>
        <taxon>Fusobacteriia</taxon>
        <taxon>Fusobacteriales</taxon>
        <taxon>Fusobacteriaceae</taxon>
        <taxon>Fusobacterium</taxon>
    </lineage>
</organism>
<dbReference type="EMBL" id="ACJY01000096">
    <property type="protein sequence ID" value="EFE86193.1"/>
    <property type="molecule type" value="Genomic_DNA"/>
</dbReference>
<name>D4CWX8_9FUSO</name>
<reference evidence="1 2" key="1">
    <citation type="submission" date="2010-02" db="EMBL/GenBank/DDBJ databases">
        <authorList>
            <person name="Weinstock G."/>
            <person name="Sodergren E."/>
            <person name="Clifton S."/>
            <person name="Fulton L."/>
            <person name="Fulton B."/>
            <person name="Courtney L."/>
            <person name="Fronick C."/>
            <person name="Harrison M."/>
            <person name="Strong C."/>
            <person name="Farmer C."/>
            <person name="Delahaunty K."/>
            <person name="Markovic C."/>
            <person name="Hall O."/>
            <person name="Minx P."/>
            <person name="Tomlinson C."/>
            <person name="Mitreva M."/>
            <person name="Nelson J."/>
            <person name="Hou S."/>
            <person name="Wollam A."/>
            <person name="Pepin K.H."/>
            <person name="Johnson M."/>
            <person name="Bhonagiri V."/>
            <person name="Zhang X."/>
            <person name="Suruliraj S."/>
            <person name="Warren W."/>
            <person name="Chinwalla A."/>
            <person name="Mardis E.R."/>
            <person name="Wilson R.K."/>
        </authorList>
    </citation>
    <scope>NUCLEOTIDE SEQUENCE [LARGE SCALE GENOMIC DNA]</scope>
    <source>
        <strain evidence="1 2">ATCC 33693</strain>
    </source>
</reference>
<proteinExistence type="predicted"/>
<evidence type="ECO:0000313" key="2">
    <source>
        <dbReference type="Proteomes" id="UP000003748"/>
    </source>
</evidence>